<dbReference type="EMBL" id="FWEV01000087">
    <property type="protein sequence ID" value="SLM29352.1"/>
    <property type="molecule type" value="Genomic_DNA"/>
</dbReference>
<dbReference type="Gene3D" id="2.60.40.1120">
    <property type="entry name" value="Carboxypeptidase-like, regulatory domain"/>
    <property type="match status" value="11"/>
</dbReference>
<proteinExistence type="predicted"/>
<dbReference type="GO" id="GO:0030246">
    <property type="term" value="F:carbohydrate binding"/>
    <property type="evidence" value="ECO:0007669"/>
    <property type="project" value="InterPro"/>
</dbReference>
<dbReference type="SUPFAM" id="SSF49464">
    <property type="entry name" value="Carboxypeptidase regulatory domain-like"/>
    <property type="match status" value="6"/>
</dbReference>
<dbReference type="PANTHER" id="PTHR23303">
    <property type="entry name" value="CARBOXYPEPTIDASE REGULATORY REGION-CONTAINING"/>
    <property type="match status" value="1"/>
</dbReference>
<feature type="chain" id="PRO_5010691507" description="PEGA domain-containing protein" evidence="3">
    <location>
        <begin position="22"/>
        <end position="1558"/>
    </location>
</feature>
<dbReference type="InterPro" id="IPR008969">
    <property type="entry name" value="CarboxyPept-like_regulatory"/>
</dbReference>
<protein>
    <recommendedName>
        <fullName evidence="6">PEGA domain-containing protein</fullName>
    </recommendedName>
</protein>
<feature type="compositionally biased region" description="Polar residues" evidence="2">
    <location>
        <begin position="889"/>
        <end position="907"/>
    </location>
</feature>
<evidence type="ECO:0000313" key="5">
    <source>
        <dbReference type="Proteomes" id="UP000191931"/>
    </source>
</evidence>
<dbReference type="SUPFAM" id="SSF49452">
    <property type="entry name" value="Starch-binding domain-like"/>
    <property type="match status" value="5"/>
</dbReference>
<evidence type="ECO:0000313" key="4">
    <source>
        <dbReference type="EMBL" id="SLM29352.1"/>
    </source>
</evidence>
<gene>
    <name evidence="4" type="ORF">MTBBW1_1770010</name>
</gene>
<accession>A0A1W1HAA3</accession>
<name>A0A1W1HAA3_9BACT</name>
<feature type="signal peptide" evidence="3">
    <location>
        <begin position="1"/>
        <end position="21"/>
    </location>
</feature>
<dbReference type="STRING" id="1246637.MTBBW1_1770010"/>
<organism evidence="4 5">
    <name type="scientific">Desulfamplus magnetovallimortis</name>
    <dbReference type="NCBI Taxonomy" id="1246637"/>
    <lineage>
        <taxon>Bacteria</taxon>
        <taxon>Pseudomonadati</taxon>
        <taxon>Thermodesulfobacteriota</taxon>
        <taxon>Desulfobacteria</taxon>
        <taxon>Desulfobacterales</taxon>
        <taxon>Desulfobacteraceae</taxon>
        <taxon>Desulfamplus</taxon>
    </lineage>
</organism>
<reference evidence="4 5" key="1">
    <citation type="submission" date="2017-03" db="EMBL/GenBank/DDBJ databases">
        <authorList>
            <person name="Afonso C.L."/>
            <person name="Miller P.J."/>
            <person name="Scott M.A."/>
            <person name="Spackman E."/>
            <person name="Goraichik I."/>
            <person name="Dimitrov K.M."/>
            <person name="Suarez D.L."/>
            <person name="Swayne D.E."/>
        </authorList>
    </citation>
    <scope>NUCLEOTIDE SEQUENCE [LARGE SCALE GENOMIC DNA]</scope>
    <source>
        <strain evidence="4">PRJEB14757</strain>
    </source>
</reference>
<dbReference type="InterPro" id="IPR051417">
    <property type="entry name" value="SDr/BOS_complex"/>
</dbReference>
<keyword evidence="5" id="KW-1185">Reference proteome</keyword>
<evidence type="ECO:0000256" key="3">
    <source>
        <dbReference type="SAM" id="SignalP"/>
    </source>
</evidence>
<feature type="region of interest" description="Disordered" evidence="2">
    <location>
        <begin position="887"/>
        <end position="907"/>
    </location>
</feature>
<evidence type="ECO:0008006" key="6">
    <source>
        <dbReference type="Google" id="ProtNLM"/>
    </source>
</evidence>
<dbReference type="InterPro" id="IPR013784">
    <property type="entry name" value="Carb-bd-like_fold"/>
</dbReference>
<sequence length="1558" mass="167704">MKIIIKLATILSILLYSTVVAAHNYADTLIGSDGAESLGKSSVEESLTGSPPNLESVRLSDYTYVVLGFTDKTIVDSTGDDLIVHSSADYGFAEVFVFSEYADESMTWVDFSQAISFGSARGTTSFDIGRLGIQSVVAVKIEGFNNSQMDSPGYDLQYIEIAGNSVGPAPQTQTEEFVTIYGIVSDSTTELPIEGATVSVTGGSIPAGSAIVAITSSQGDYFIENVPSGTLTIETSKDGYKSTEITLPFAPGSTEVNFILEPESVSPSDIVKGYVTDAETGLPIAGADVLVNGGILSGITSEDGEYWIEGFSSTVVSVEVIADGYITQTKEEPVQDNGEPLIIDFALTPEPIEPQTSTINGIVTDKSTGLPLEGVDVSINGGTLSTLTSDQGYYVIEGITSRIVLIKVFLDGYTERTRQVTLTEGATSTFDFELDREIEPVITGSIRGTVTDSDTGEPLEGAEISVDNYEYSTTTYVHYLVDDELPGVTIITSKGYYLIEDIPLGLHTVEVFKDGYSDGYMEVELKATDRDPVVDFILEPDNPQPQTAKISGTVTDSVTGQPLAGVEITMNGVALSPLTSSQGYYQIEDVQPGQISLEFDLEDYNKATRQFTLEAGEERTLNVTLEPVVDINTGIIVGNVMDAATEEPLEIMEVTLNGNNYPMISDTGYFMFEELPPGTYLVEVYVDGYAKGSIQRSLISDEVVTINFRLEAEGITEPDTGSIRGNVTDSVTGQPLAGVLITMNGVQLSSFTSSQGYYQIEDVQPGQISLEFDLEDYNKATRQFTLEAGEERTLNVTLEPVVDINTGIIVGAVVDDETEELLSGIEVTLNRNDYPMISDTGYFIIEELPPGTYLVEVFVDGYKKGTQQVTITEELVAIDFRLEPEESTDPVTGSISGTITDDTTGQPLTGAEVAVDGTTLSAKTSAQGRYLIQGIPLGDYSVKASLTGYSLQTKYISITSDQLLTLNFQMEKEATLSSSVQGKVVDAATYEPIDGAAIKIMSQSTVIAETTTSSSGIFVLNGLPSGAYSAQVSATGYTTKKVDRINLVPGESETHRVELESSAPKIIDPIKVTPEKIEAGANQEVTFNVTVYDPDGANDITRVFLGHELLKNIFGTAGVEMTRVQLGSDATTKIAYYQFKTTLLSSLPPRDYPLNVVAQDKSGFHGVKTVDFSVIQNKRETIAYLESFLENVNNTFENQTLVISVNVAQNLFGITSSTRSAGTKSGSSASTTSTSNTFASAYGLSNAESASDSSDFLYRTDTPVTPGAEKCGDCYVEVMIYKPDDTLYNTEPYIICESEDITIENAESGDWTYETTSHCASSLDVEIETRGADTAVLTGIVRDSSSGKSVADARVQWNLGGETYSSDDGYFSTVVVAGEGLITTSLEDYLTNLKSRVVLTSGETKKIQITIAPENSSNESVPDTPAVEEISSPLAYPDPYYQPFAAGVIDSNLVLSANFPPYESSVWIYLGITTDLPGLNSYIFLFDSNNGLAPMTGTPVAWREGAGCCKWQQDDQILTFPVDLLPKGNYVFYSLVTAEPDGMPTFDLRYFTLDLTSD</sequence>
<keyword evidence="1 3" id="KW-0732">Signal</keyword>
<dbReference type="RefSeq" id="WP_080806275.1">
    <property type="nucleotide sequence ID" value="NZ_LT828553.1"/>
</dbReference>
<evidence type="ECO:0000256" key="1">
    <source>
        <dbReference type="ARBA" id="ARBA00022729"/>
    </source>
</evidence>
<evidence type="ECO:0000256" key="2">
    <source>
        <dbReference type="SAM" id="MobiDB-lite"/>
    </source>
</evidence>
<dbReference type="Pfam" id="PF13620">
    <property type="entry name" value="CarboxypepD_reg"/>
    <property type="match status" value="9"/>
</dbReference>
<dbReference type="Proteomes" id="UP000191931">
    <property type="component" value="Unassembled WGS sequence"/>
</dbReference>
<dbReference type="OrthoDB" id="5511510at2"/>